<sequence>MWEEWFQNVSSSLLNKAADAKFTQPYELQKLRLQALGELGLYNEGQPQTVAPQTMFGMSPGVVVLLALGAVVAVFALKD</sequence>
<name>A0A1L1PBU3_HYDIT</name>
<evidence type="ECO:0000313" key="2">
    <source>
        <dbReference type="EMBL" id="CDN87492.1"/>
    </source>
</evidence>
<dbReference type="RefSeq" id="WP_035621374.1">
    <property type="nucleotide sequence ID" value="NZ_CCAE010000011.1"/>
</dbReference>
<evidence type="ECO:0000256" key="1">
    <source>
        <dbReference type="SAM" id="Phobius"/>
    </source>
</evidence>
<feature type="transmembrane region" description="Helical" evidence="1">
    <location>
        <begin position="55"/>
        <end position="77"/>
    </location>
</feature>
<dbReference type="EMBL" id="CCAE010000011">
    <property type="protein sequence ID" value="CDN87492.1"/>
    <property type="molecule type" value="Genomic_DNA"/>
</dbReference>
<keyword evidence="3" id="KW-1185">Reference proteome</keyword>
<keyword evidence="1" id="KW-0472">Membrane</keyword>
<accession>A0A1L1PBU3</accession>
<gene>
    <name evidence="2" type="ORF">BN948_01914</name>
</gene>
<dbReference type="Proteomes" id="UP000028878">
    <property type="component" value="Unassembled WGS sequence"/>
</dbReference>
<keyword evidence="1" id="KW-0812">Transmembrane</keyword>
<keyword evidence="1" id="KW-1133">Transmembrane helix</keyword>
<dbReference type="AlphaFoldDB" id="A0A1L1PBU3"/>
<protein>
    <submittedName>
        <fullName evidence="2">Uncharacterized protein</fullName>
    </submittedName>
</protein>
<proteinExistence type="predicted"/>
<reference evidence="3" key="1">
    <citation type="submission" date="2014-11" db="EMBL/GenBank/DDBJ databases">
        <title>Draft genome sequence of Hydrogenophaga intermedia S1.</title>
        <authorList>
            <person name="Gan H.M."/>
            <person name="Chew T.H."/>
            <person name="Stolz A."/>
        </authorList>
    </citation>
    <scope>NUCLEOTIDE SEQUENCE [LARGE SCALE GENOMIC DNA]</scope>
    <source>
        <strain evidence="3">S1</strain>
    </source>
</reference>
<evidence type="ECO:0000313" key="3">
    <source>
        <dbReference type="Proteomes" id="UP000028878"/>
    </source>
</evidence>
<organism evidence="2 3">
    <name type="scientific">Hydrogenophaga intermedia</name>
    <dbReference type="NCBI Taxonomy" id="65786"/>
    <lineage>
        <taxon>Bacteria</taxon>
        <taxon>Pseudomonadati</taxon>
        <taxon>Pseudomonadota</taxon>
        <taxon>Betaproteobacteria</taxon>
        <taxon>Burkholderiales</taxon>
        <taxon>Comamonadaceae</taxon>
        <taxon>Hydrogenophaga</taxon>
    </lineage>
</organism>